<keyword evidence="1" id="KW-0812">Transmembrane</keyword>
<name>A0A4R3HTP0_PAULE</name>
<evidence type="ECO:0000313" key="2">
    <source>
        <dbReference type="EMBL" id="TCS35189.1"/>
    </source>
</evidence>
<gene>
    <name evidence="2" type="ORF">EDC30_111104</name>
</gene>
<evidence type="ECO:0000313" key="3">
    <source>
        <dbReference type="Proteomes" id="UP000295382"/>
    </source>
</evidence>
<keyword evidence="3" id="KW-1185">Reference proteome</keyword>
<protein>
    <submittedName>
        <fullName evidence="2">Uncharacterized protein</fullName>
    </submittedName>
</protein>
<feature type="transmembrane region" description="Helical" evidence="1">
    <location>
        <begin position="56"/>
        <end position="78"/>
    </location>
</feature>
<keyword evidence="1" id="KW-0472">Membrane</keyword>
<accession>A0A4R3HTP0</accession>
<dbReference type="AlphaFoldDB" id="A0A4R3HTP0"/>
<sequence length="359" mass="38364">MARFCTQCAHPAAPDALFCEECGAPLRRTAPAASDAATEAASVPSASARRISKKGLVLASTAAALLVAAAAGAAWWLAPESATASTFARAVTAYYETNAKARDDLLCVSNLPYAKESLRIGQYDQRTRNWLDALANAGLYTATVEEQQSGWFSQKHYVYAVTETGKQAIRNNQLCLGDALVVQSASGFDQVHEHSGTKYAQANVKLALKEAAWLAKADKREDILQQAGKANLSANVPVMLADGKWKVPDDPTRIVRQMRLAQATVAASNTDSGGLLAAVKGMFTANPVIGKWSIEGSGEQMEFTSNAYIQNGETIPVNYVVNGDVVQVKPTGHGNGFQLKMSGKDVAVIENMVRLERVK</sequence>
<dbReference type="RefSeq" id="WP_132259767.1">
    <property type="nucleotide sequence ID" value="NZ_SLZQ01000011.1"/>
</dbReference>
<dbReference type="OrthoDB" id="8702378at2"/>
<keyword evidence="1" id="KW-1133">Transmembrane helix</keyword>
<reference evidence="2 3" key="1">
    <citation type="submission" date="2019-03" db="EMBL/GenBank/DDBJ databases">
        <title>Genomic Encyclopedia of Type Strains, Phase IV (KMG-IV): sequencing the most valuable type-strain genomes for metagenomic binning, comparative biology and taxonomic classification.</title>
        <authorList>
            <person name="Goeker M."/>
        </authorList>
    </citation>
    <scope>NUCLEOTIDE SEQUENCE [LARGE SCALE GENOMIC DNA]</scope>
    <source>
        <strain evidence="2 3">DSM 7445</strain>
    </source>
</reference>
<organism evidence="2 3">
    <name type="scientific">Paucimonas lemoignei</name>
    <name type="common">Pseudomonas lemoignei</name>
    <dbReference type="NCBI Taxonomy" id="29443"/>
    <lineage>
        <taxon>Bacteria</taxon>
        <taxon>Pseudomonadati</taxon>
        <taxon>Pseudomonadota</taxon>
        <taxon>Betaproteobacteria</taxon>
        <taxon>Burkholderiales</taxon>
        <taxon>Burkholderiaceae</taxon>
        <taxon>Paucimonas</taxon>
    </lineage>
</organism>
<proteinExistence type="predicted"/>
<dbReference type="EMBL" id="SLZQ01000011">
    <property type="protein sequence ID" value="TCS35189.1"/>
    <property type="molecule type" value="Genomic_DNA"/>
</dbReference>
<dbReference type="Proteomes" id="UP000295382">
    <property type="component" value="Unassembled WGS sequence"/>
</dbReference>
<evidence type="ECO:0000256" key="1">
    <source>
        <dbReference type="SAM" id="Phobius"/>
    </source>
</evidence>
<comment type="caution">
    <text evidence="2">The sequence shown here is derived from an EMBL/GenBank/DDBJ whole genome shotgun (WGS) entry which is preliminary data.</text>
</comment>